<dbReference type="Pfam" id="PF00069">
    <property type="entry name" value="Pkinase"/>
    <property type="match status" value="1"/>
</dbReference>
<dbReference type="PANTHER" id="PTHR44167">
    <property type="entry name" value="OVARIAN-SPECIFIC SERINE/THREONINE-PROTEIN KINASE LOK-RELATED"/>
    <property type="match status" value="1"/>
</dbReference>
<accession>A0AA36N284</accession>
<keyword evidence="4" id="KW-1185">Reference proteome</keyword>
<dbReference type="Gene3D" id="1.10.510.10">
    <property type="entry name" value="Transferase(Phosphotransferase) domain 1"/>
    <property type="match status" value="1"/>
</dbReference>
<evidence type="ECO:0000313" key="3">
    <source>
        <dbReference type="EMBL" id="CAJ1395795.1"/>
    </source>
</evidence>
<dbReference type="GO" id="GO:0005524">
    <property type="term" value="F:ATP binding"/>
    <property type="evidence" value="ECO:0007669"/>
    <property type="project" value="InterPro"/>
</dbReference>
<evidence type="ECO:0000256" key="1">
    <source>
        <dbReference type="SAM" id="MobiDB-lite"/>
    </source>
</evidence>
<dbReference type="InterPro" id="IPR000719">
    <property type="entry name" value="Prot_kinase_dom"/>
</dbReference>
<dbReference type="PANTHER" id="PTHR44167:SF24">
    <property type="entry name" value="SERINE_THREONINE-PROTEIN KINASE CHK2"/>
    <property type="match status" value="1"/>
</dbReference>
<gene>
    <name evidence="3" type="ORF">EVOR1521_LOCUS20146</name>
</gene>
<feature type="domain" description="Protein kinase" evidence="2">
    <location>
        <begin position="30"/>
        <end position="348"/>
    </location>
</feature>
<organism evidence="3 4">
    <name type="scientific">Effrenium voratum</name>
    <dbReference type="NCBI Taxonomy" id="2562239"/>
    <lineage>
        <taxon>Eukaryota</taxon>
        <taxon>Sar</taxon>
        <taxon>Alveolata</taxon>
        <taxon>Dinophyceae</taxon>
        <taxon>Suessiales</taxon>
        <taxon>Symbiodiniaceae</taxon>
        <taxon>Effrenium</taxon>
    </lineage>
</organism>
<dbReference type="EMBL" id="CAUJNA010003209">
    <property type="protein sequence ID" value="CAJ1395795.1"/>
    <property type="molecule type" value="Genomic_DNA"/>
</dbReference>
<reference evidence="3" key="1">
    <citation type="submission" date="2023-08" db="EMBL/GenBank/DDBJ databases">
        <authorList>
            <person name="Chen Y."/>
            <person name="Shah S."/>
            <person name="Dougan E. K."/>
            <person name="Thang M."/>
            <person name="Chan C."/>
        </authorList>
    </citation>
    <scope>NUCLEOTIDE SEQUENCE</scope>
</reference>
<evidence type="ECO:0000259" key="2">
    <source>
        <dbReference type="PROSITE" id="PS50011"/>
    </source>
</evidence>
<comment type="caution">
    <text evidence="3">The sequence shown here is derived from an EMBL/GenBank/DDBJ whole genome shotgun (WGS) entry which is preliminary data.</text>
</comment>
<dbReference type="GO" id="GO:0005634">
    <property type="term" value="C:nucleus"/>
    <property type="evidence" value="ECO:0007669"/>
    <property type="project" value="TreeGrafter"/>
</dbReference>
<dbReference type="InterPro" id="IPR011009">
    <property type="entry name" value="Kinase-like_dom_sf"/>
</dbReference>
<sequence>MTRPLRASSIDVLLAIQNGMKLPDDESAKSDAASDVGEDRPGSAVQDVDCEWAESSTDWGDFATRSFDPRSLELPSNVRRRSSRGELMRKIDFNSCFATIISYSKDDSGKPGLDMETESLFIIYELGMESLEDRLIRYAEQQRQLSAEEHCRLQWALVSIVFGLHTLGYVHLDIKPANIVCFALQQEEQWKLIDLDGALCTGKSVRLDSVVATLHYLSPELASTFLTMKAPARDRFGRPHRTKDAVREEPVKLSRLMDVWSVGMCAMEAIFGVPILKPWYDEWFEETGEDDKFLAWLADFSTDHIITGDMRDALREIDSDMCSLLEGMLHKDPEKRFSIIECVNHTWFQKIRTSHLEDLAGIVEVEEEKSPLSKSQRSPQGLMPETPKGDQGTGSRACAVM</sequence>
<dbReference type="PROSITE" id="PS00108">
    <property type="entry name" value="PROTEIN_KINASE_ST"/>
    <property type="match status" value="1"/>
</dbReference>
<dbReference type="InterPro" id="IPR008271">
    <property type="entry name" value="Ser/Thr_kinase_AS"/>
</dbReference>
<feature type="region of interest" description="Disordered" evidence="1">
    <location>
        <begin position="21"/>
        <end position="46"/>
    </location>
</feature>
<dbReference type="SUPFAM" id="SSF56112">
    <property type="entry name" value="Protein kinase-like (PK-like)"/>
    <property type="match status" value="1"/>
</dbReference>
<name>A0AA36N284_9DINO</name>
<feature type="region of interest" description="Disordered" evidence="1">
    <location>
        <begin position="367"/>
        <end position="401"/>
    </location>
</feature>
<dbReference type="Proteomes" id="UP001178507">
    <property type="component" value="Unassembled WGS sequence"/>
</dbReference>
<dbReference type="GO" id="GO:0044773">
    <property type="term" value="P:mitotic DNA damage checkpoint signaling"/>
    <property type="evidence" value="ECO:0007669"/>
    <property type="project" value="TreeGrafter"/>
</dbReference>
<protein>
    <recommendedName>
        <fullName evidence="2">Protein kinase domain-containing protein</fullName>
    </recommendedName>
</protein>
<dbReference type="PROSITE" id="PS50011">
    <property type="entry name" value="PROTEIN_KINASE_DOM"/>
    <property type="match status" value="1"/>
</dbReference>
<evidence type="ECO:0000313" key="4">
    <source>
        <dbReference type="Proteomes" id="UP001178507"/>
    </source>
</evidence>
<proteinExistence type="predicted"/>
<dbReference type="AlphaFoldDB" id="A0AA36N284"/>
<dbReference type="GO" id="GO:0004674">
    <property type="term" value="F:protein serine/threonine kinase activity"/>
    <property type="evidence" value="ECO:0007669"/>
    <property type="project" value="TreeGrafter"/>
</dbReference>
<dbReference type="SMART" id="SM00220">
    <property type="entry name" value="S_TKc"/>
    <property type="match status" value="1"/>
</dbReference>
<dbReference type="GO" id="GO:0005737">
    <property type="term" value="C:cytoplasm"/>
    <property type="evidence" value="ECO:0007669"/>
    <property type="project" value="TreeGrafter"/>
</dbReference>